<name>A0A5B7F6J2_PORTR</name>
<reference evidence="2 3" key="1">
    <citation type="submission" date="2019-05" db="EMBL/GenBank/DDBJ databases">
        <title>Another draft genome of Portunus trituberculatus and its Hox gene families provides insights of decapod evolution.</title>
        <authorList>
            <person name="Jeong J.-H."/>
            <person name="Song I."/>
            <person name="Kim S."/>
            <person name="Choi T."/>
            <person name="Kim D."/>
            <person name="Ryu S."/>
            <person name="Kim W."/>
        </authorList>
    </citation>
    <scope>NUCLEOTIDE SEQUENCE [LARGE SCALE GENOMIC DNA]</scope>
    <source>
        <tissue evidence="2">Muscle</tissue>
    </source>
</reference>
<proteinExistence type="predicted"/>
<accession>A0A5B7F6J2</accession>
<keyword evidence="3" id="KW-1185">Reference proteome</keyword>
<evidence type="ECO:0000256" key="1">
    <source>
        <dbReference type="SAM" id="MobiDB-lite"/>
    </source>
</evidence>
<dbReference type="Proteomes" id="UP000324222">
    <property type="component" value="Unassembled WGS sequence"/>
</dbReference>
<dbReference type="EMBL" id="VSRR010005730">
    <property type="protein sequence ID" value="MPC43210.1"/>
    <property type="molecule type" value="Genomic_DNA"/>
</dbReference>
<organism evidence="2 3">
    <name type="scientific">Portunus trituberculatus</name>
    <name type="common">Swimming crab</name>
    <name type="synonym">Neptunus trituberculatus</name>
    <dbReference type="NCBI Taxonomy" id="210409"/>
    <lineage>
        <taxon>Eukaryota</taxon>
        <taxon>Metazoa</taxon>
        <taxon>Ecdysozoa</taxon>
        <taxon>Arthropoda</taxon>
        <taxon>Crustacea</taxon>
        <taxon>Multicrustacea</taxon>
        <taxon>Malacostraca</taxon>
        <taxon>Eumalacostraca</taxon>
        <taxon>Eucarida</taxon>
        <taxon>Decapoda</taxon>
        <taxon>Pleocyemata</taxon>
        <taxon>Brachyura</taxon>
        <taxon>Eubrachyura</taxon>
        <taxon>Portunoidea</taxon>
        <taxon>Portunidae</taxon>
        <taxon>Portuninae</taxon>
        <taxon>Portunus</taxon>
    </lineage>
</organism>
<evidence type="ECO:0000313" key="2">
    <source>
        <dbReference type="EMBL" id="MPC43210.1"/>
    </source>
</evidence>
<dbReference type="AlphaFoldDB" id="A0A5B7F6J2"/>
<evidence type="ECO:0000313" key="3">
    <source>
        <dbReference type="Proteomes" id="UP000324222"/>
    </source>
</evidence>
<feature type="region of interest" description="Disordered" evidence="1">
    <location>
        <begin position="67"/>
        <end position="103"/>
    </location>
</feature>
<comment type="caution">
    <text evidence="2">The sequence shown here is derived from an EMBL/GenBank/DDBJ whole genome shotgun (WGS) entry which is preliminary data.</text>
</comment>
<protein>
    <submittedName>
        <fullName evidence="2">Uncharacterized protein</fullName>
    </submittedName>
</protein>
<gene>
    <name evidence="2" type="ORF">E2C01_036850</name>
</gene>
<sequence length="218" mass="22709">MPSTPILSSYFPSFLFSLHQRPSAALLSSLSSTGPFPSFFFSLSSTGPSPPLSHRQHSLQAIQQGVVTSAGNGPSPPSACSLLPLRSKPSPEGGEGQPRSGRRALHGCVLTRCEVRGPGRVVSGVRGLCSPASLHHPPDTPLTLPYRMLLSILVPLAPPPSSPPPPPFSSYFSSSSSSYSSSSSSSSATTAPSSFSASFTFFCPALILVKTRGTEYSS</sequence>
<feature type="compositionally biased region" description="Low complexity" evidence="1">
    <location>
        <begin position="78"/>
        <end position="87"/>
    </location>
</feature>